<organism evidence="1">
    <name type="scientific">Salmonella enterica</name>
    <name type="common">Salmonella choleraesuis</name>
    <dbReference type="NCBI Taxonomy" id="28901"/>
    <lineage>
        <taxon>Bacteria</taxon>
        <taxon>Pseudomonadati</taxon>
        <taxon>Pseudomonadota</taxon>
        <taxon>Gammaproteobacteria</taxon>
        <taxon>Enterobacterales</taxon>
        <taxon>Enterobacteriaceae</taxon>
        <taxon>Salmonella</taxon>
    </lineage>
</organism>
<dbReference type="EMBL" id="DAAUKO010000003">
    <property type="protein sequence ID" value="HAF1612421.1"/>
    <property type="molecule type" value="Genomic_DNA"/>
</dbReference>
<comment type="caution">
    <text evidence="1">The sequence shown here is derived from an EMBL/GenBank/DDBJ whole genome shotgun (WGS) entry which is preliminary data.</text>
</comment>
<evidence type="ECO:0008006" key="2">
    <source>
        <dbReference type="Google" id="ProtNLM"/>
    </source>
</evidence>
<reference evidence="1" key="2">
    <citation type="submission" date="2020-02" db="EMBL/GenBank/DDBJ databases">
        <authorList>
            <consortium name="NCBI Pathogen Detection Project"/>
        </authorList>
    </citation>
    <scope>NUCLEOTIDE SEQUENCE</scope>
    <source>
        <strain evidence="1">MA.03-3818</strain>
    </source>
</reference>
<evidence type="ECO:0000313" key="1">
    <source>
        <dbReference type="EMBL" id="HAF1612421.1"/>
    </source>
</evidence>
<name>A0A742UCF1_SALER</name>
<sequence>MMNDPNELEVGKLFLICYLRERYSAEKIDDKTYNSLINSNLNIDSYIFCMSSIPEDLNQWRVYADNGNGVQLSINTIALNKYVERYLDSSMGQGCKESLRRPYRCDEVNECHYISFSEHIGKLNDNESKSALYRELDDAWNRYELDDYFDVHNISWLQRILKISSKESQ</sequence>
<reference evidence="1" key="1">
    <citation type="journal article" date="2018" name="Genome Biol.">
        <title>SKESA: strategic k-mer extension for scrupulous assemblies.</title>
        <authorList>
            <person name="Souvorov A."/>
            <person name="Agarwala R."/>
            <person name="Lipman D.J."/>
        </authorList>
    </citation>
    <scope>NUCLEOTIDE SEQUENCE</scope>
    <source>
        <strain evidence="1">MA.03-3818</strain>
    </source>
</reference>
<gene>
    <name evidence="1" type="ORF">G9B49_001310</name>
</gene>
<protein>
    <recommendedName>
        <fullName evidence="2">DUF2971 domain-containing protein</fullName>
    </recommendedName>
</protein>
<accession>A0A742UCF1</accession>
<proteinExistence type="predicted"/>
<dbReference type="AlphaFoldDB" id="A0A742UCF1"/>